<organism evidence="1 2">
    <name type="scientific">Amoebophilus asiaticus (strain 5a2)</name>
    <dbReference type="NCBI Taxonomy" id="452471"/>
    <lineage>
        <taxon>Bacteria</taxon>
        <taxon>Pseudomonadati</taxon>
        <taxon>Bacteroidota</taxon>
        <taxon>Cytophagia</taxon>
        <taxon>Cytophagales</taxon>
        <taxon>Amoebophilaceae</taxon>
        <taxon>Candidatus Amoebophilus</taxon>
    </lineage>
</organism>
<keyword evidence="2" id="KW-1185">Reference proteome</keyword>
<dbReference type="OrthoDB" id="7061662at2"/>
<dbReference type="RefSeq" id="WP_012472752.1">
    <property type="nucleotide sequence ID" value="NC_010830.1"/>
</dbReference>
<evidence type="ECO:0008006" key="3">
    <source>
        <dbReference type="Google" id="ProtNLM"/>
    </source>
</evidence>
<reference evidence="1 2" key="1">
    <citation type="journal article" date="2010" name="J. Bacteriol.">
        <title>The genome of the amoeba symbiont 'Candidatus Amoebophilus asiaticus' reveals common mechanisms for host cell interaction among amoeba-associated bacteria.</title>
        <authorList>
            <person name="Schmitz-Esser S."/>
            <person name="Tischler P."/>
            <person name="Arnold R."/>
            <person name="Montanaro J."/>
            <person name="Wagner M."/>
            <person name="Rattei T."/>
            <person name="Horn M."/>
        </authorList>
    </citation>
    <scope>NUCLEOTIDE SEQUENCE [LARGE SCALE GENOMIC DNA]</scope>
    <source>
        <strain evidence="1 2">5a2</strain>
    </source>
</reference>
<dbReference type="InterPro" id="IPR014777">
    <property type="entry name" value="4pyrrole_Mease_sub1"/>
</dbReference>
<dbReference type="CDD" id="cd11649">
    <property type="entry name" value="RsmI_like"/>
    <property type="match status" value="1"/>
</dbReference>
<evidence type="ECO:0000313" key="1">
    <source>
        <dbReference type="EMBL" id="ACE05985.1"/>
    </source>
</evidence>
<dbReference type="InterPro" id="IPR014776">
    <property type="entry name" value="4pyrrole_Mease_sub2"/>
</dbReference>
<dbReference type="SUPFAM" id="SSF53790">
    <property type="entry name" value="Tetrapyrrole methylase"/>
    <property type="match status" value="1"/>
</dbReference>
<dbReference type="eggNOG" id="COG0313">
    <property type="taxonomic scope" value="Bacteria"/>
</dbReference>
<evidence type="ECO:0000313" key="2">
    <source>
        <dbReference type="Proteomes" id="UP000001227"/>
    </source>
</evidence>
<dbReference type="STRING" id="452471.Aasi_0584"/>
<proteinExistence type="predicted"/>
<protein>
    <recommendedName>
        <fullName evidence="3">Tetrapyrrole methylase domain-containing protein</fullName>
    </recommendedName>
</protein>
<dbReference type="PANTHER" id="PTHR46111:SF2">
    <property type="entry name" value="SAM-DEPENDENT METHYLTRANSFERASE"/>
    <property type="match status" value="1"/>
</dbReference>
<dbReference type="KEGG" id="aas:Aasi_0584"/>
<dbReference type="HOGENOM" id="CLU_044779_4_1_10"/>
<dbReference type="AlphaFoldDB" id="B3ERY3"/>
<dbReference type="Gene3D" id="3.40.1010.10">
    <property type="entry name" value="Cobalt-precorrin-4 Transmethylase, Domain 1"/>
    <property type="match status" value="1"/>
</dbReference>
<dbReference type="EMBL" id="CP001102">
    <property type="protein sequence ID" value="ACE05985.1"/>
    <property type="molecule type" value="Genomic_DNA"/>
</dbReference>
<dbReference type="Gene3D" id="3.30.950.10">
    <property type="entry name" value="Methyltransferase, Cobalt-precorrin-4 Transmethylase, Domain 2"/>
    <property type="match status" value="1"/>
</dbReference>
<dbReference type="GO" id="GO:0008168">
    <property type="term" value="F:methyltransferase activity"/>
    <property type="evidence" value="ECO:0007669"/>
    <property type="project" value="InterPro"/>
</dbReference>
<name>B3ERY3_AMOA5</name>
<gene>
    <name evidence="1" type="ordered locus">Aasi_0584</name>
</gene>
<dbReference type="Proteomes" id="UP000001227">
    <property type="component" value="Chromosome"/>
</dbReference>
<sequence>MNSTSSGNLYLIPVPIVANTYNQVLPEYNRYIVQQIEHFLVEDVSSARKHIKAIGHAKPIAELHFNCLDKHNPMQDIRSFMQPLQEGKDIGVLAEAGCPGIADPGAWVVQYAHKNGITVIPLVGPCSILLALMASGFNGQNFAFHGYLPIDKVGRKQAIKKLEMAAWQSGQTQIFIETPYRNDIILEILLETCRPSTWLCIGKNITDPKGWIKSNTIQNWKEDKHMLHKVPTVFLLARQEQF</sequence>
<dbReference type="InterPro" id="IPR035996">
    <property type="entry name" value="4pyrrol_Methylase_sf"/>
</dbReference>
<dbReference type="PIRSF" id="PIRSF005917">
    <property type="entry name" value="MTase_YraL"/>
    <property type="match status" value="1"/>
</dbReference>
<dbReference type="InterPro" id="IPR008189">
    <property type="entry name" value="rRNA_ssu_MeTfrase_I"/>
</dbReference>
<dbReference type="PANTHER" id="PTHR46111">
    <property type="entry name" value="RIBOSOMAL RNA SMALL SUBUNIT METHYLTRANSFERASE I"/>
    <property type="match status" value="1"/>
</dbReference>
<accession>B3ERY3</accession>